<comment type="caution">
    <text evidence="2">The sequence shown here is derived from an EMBL/GenBank/DDBJ whole genome shotgun (WGS) entry which is preliminary data.</text>
</comment>
<evidence type="ECO:0000256" key="1">
    <source>
        <dbReference type="SAM" id="MobiDB-lite"/>
    </source>
</evidence>
<feature type="region of interest" description="Disordered" evidence="1">
    <location>
        <begin position="1"/>
        <end position="32"/>
    </location>
</feature>
<protein>
    <submittedName>
        <fullName evidence="2">Uncharacterized protein</fullName>
    </submittedName>
</protein>
<evidence type="ECO:0000313" key="3">
    <source>
        <dbReference type="Proteomes" id="UP001321473"/>
    </source>
</evidence>
<name>A0AAQ4E4L4_AMBAM</name>
<accession>A0AAQ4E4L4</accession>
<dbReference type="AlphaFoldDB" id="A0AAQ4E4L4"/>
<reference evidence="2 3" key="1">
    <citation type="journal article" date="2023" name="Arcadia Sci">
        <title>De novo assembly of a long-read Amblyomma americanum tick genome.</title>
        <authorList>
            <person name="Chou S."/>
            <person name="Poskanzer K.E."/>
            <person name="Rollins M."/>
            <person name="Thuy-Boun P.S."/>
        </authorList>
    </citation>
    <scope>NUCLEOTIDE SEQUENCE [LARGE SCALE GENOMIC DNA]</scope>
    <source>
        <strain evidence="2">F_SG_1</strain>
        <tissue evidence="2">Salivary glands</tissue>
    </source>
</reference>
<organism evidence="2 3">
    <name type="scientific">Amblyomma americanum</name>
    <name type="common">Lone star tick</name>
    <dbReference type="NCBI Taxonomy" id="6943"/>
    <lineage>
        <taxon>Eukaryota</taxon>
        <taxon>Metazoa</taxon>
        <taxon>Ecdysozoa</taxon>
        <taxon>Arthropoda</taxon>
        <taxon>Chelicerata</taxon>
        <taxon>Arachnida</taxon>
        <taxon>Acari</taxon>
        <taxon>Parasitiformes</taxon>
        <taxon>Ixodida</taxon>
        <taxon>Ixodoidea</taxon>
        <taxon>Ixodidae</taxon>
        <taxon>Amblyomminae</taxon>
        <taxon>Amblyomma</taxon>
    </lineage>
</organism>
<keyword evidence="3" id="KW-1185">Reference proteome</keyword>
<dbReference type="EMBL" id="JARKHS020022385">
    <property type="protein sequence ID" value="KAK8769628.1"/>
    <property type="molecule type" value="Genomic_DNA"/>
</dbReference>
<dbReference type="Proteomes" id="UP001321473">
    <property type="component" value="Unassembled WGS sequence"/>
</dbReference>
<sequence>MAGRSGARAWWWSGPVGPPSDPRPARLGRHQTDLGTGWGIKALTSATGAVGLATGPVTAPSWTVRGPTTMGEEDAGAIAVVAAVAGAAVGTGHTAHVAVVPAQGQGRQAVAAAGLAAPLHVTAG</sequence>
<gene>
    <name evidence="2" type="ORF">V5799_013908</name>
</gene>
<proteinExistence type="predicted"/>
<evidence type="ECO:0000313" key="2">
    <source>
        <dbReference type="EMBL" id="KAK8769628.1"/>
    </source>
</evidence>